<dbReference type="EMBL" id="JAESVB010000002">
    <property type="protein sequence ID" value="MCB8874609.1"/>
    <property type="molecule type" value="Genomic_DNA"/>
</dbReference>
<keyword evidence="1 6" id="KW-0285">Flavoprotein</keyword>
<dbReference type="PANTHER" id="PTHR30011:SF16">
    <property type="entry name" value="C2H2 FINGER DOMAIN TRANSCRIPTION FACTOR (EUROFUNG)-RELATED"/>
    <property type="match status" value="1"/>
</dbReference>
<dbReference type="PANTHER" id="PTHR30011">
    <property type="entry name" value="ALKANESULFONATE MONOOXYGENASE-RELATED"/>
    <property type="match status" value="1"/>
</dbReference>
<comment type="caution">
    <text evidence="9">The sequence shown here is derived from an EMBL/GenBank/DDBJ whole genome shotgun (WGS) entry which is preliminary data.</text>
</comment>
<reference evidence="9" key="2">
    <citation type="submission" date="2021-01" db="EMBL/GenBank/DDBJ databases">
        <authorList>
            <person name="Mieszkin S."/>
            <person name="Pouder E."/>
            <person name="Alain K."/>
        </authorList>
    </citation>
    <scope>NUCLEOTIDE SEQUENCE</scope>
    <source>
        <strain evidence="9">HW T2.11</strain>
    </source>
</reference>
<dbReference type="AlphaFoldDB" id="A0A963YPG2"/>
<feature type="domain" description="Luciferase-like" evidence="8">
    <location>
        <begin position="39"/>
        <end position="390"/>
    </location>
</feature>
<dbReference type="Gene3D" id="3.20.20.30">
    <property type="entry name" value="Luciferase-like domain"/>
    <property type="match status" value="1"/>
</dbReference>
<name>A0A963YPG2_9PROT</name>
<dbReference type="InterPro" id="IPR011251">
    <property type="entry name" value="Luciferase-like_dom"/>
</dbReference>
<reference evidence="9" key="1">
    <citation type="journal article" date="2021" name="Microorganisms">
        <title>Acidisoma silvae sp. nov. and Acidisomacellulosilytica sp. nov., Two Acidophilic Bacteria Isolated from Decaying Wood, Hydrolyzing Cellulose and Producing Poly-3-hydroxybutyrate.</title>
        <authorList>
            <person name="Mieszkin S."/>
            <person name="Pouder E."/>
            <person name="Uroz S."/>
            <person name="Simon-Colin C."/>
            <person name="Alain K."/>
        </authorList>
    </citation>
    <scope>NUCLEOTIDE SEQUENCE</scope>
    <source>
        <strain evidence="9">HW T2.11</strain>
    </source>
</reference>
<feature type="binding site" evidence="6">
    <location>
        <position position="63"/>
    </location>
    <ligand>
        <name>FMN</name>
        <dbReference type="ChEBI" id="CHEBI:58210"/>
    </ligand>
</feature>
<evidence type="ECO:0000259" key="8">
    <source>
        <dbReference type="Pfam" id="PF00296"/>
    </source>
</evidence>
<evidence type="ECO:0000256" key="3">
    <source>
        <dbReference type="ARBA" id="ARBA00023002"/>
    </source>
</evidence>
<dbReference type="Proteomes" id="UP000708298">
    <property type="component" value="Unassembled WGS sequence"/>
</dbReference>
<dbReference type="Pfam" id="PF00296">
    <property type="entry name" value="Bac_luciferase"/>
    <property type="match status" value="1"/>
</dbReference>
<dbReference type="InterPro" id="IPR016215">
    <property type="entry name" value="NTA_MOA"/>
</dbReference>
<evidence type="ECO:0000256" key="7">
    <source>
        <dbReference type="SAM" id="MobiDB-lite"/>
    </source>
</evidence>
<dbReference type="GO" id="GO:0004497">
    <property type="term" value="F:monooxygenase activity"/>
    <property type="evidence" value="ECO:0007669"/>
    <property type="project" value="UniProtKB-KW"/>
</dbReference>
<organism evidence="9 10">
    <name type="scientific">Acidisoma silvae</name>
    <dbReference type="NCBI Taxonomy" id="2802396"/>
    <lineage>
        <taxon>Bacteria</taxon>
        <taxon>Pseudomonadati</taxon>
        <taxon>Pseudomonadota</taxon>
        <taxon>Alphaproteobacteria</taxon>
        <taxon>Acetobacterales</taxon>
        <taxon>Acidocellaceae</taxon>
        <taxon>Acidisoma</taxon>
    </lineage>
</organism>
<evidence type="ECO:0000256" key="1">
    <source>
        <dbReference type="ARBA" id="ARBA00022630"/>
    </source>
</evidence>
<proteinExistence type="inferred from homology"/>
<evidence type="ECO:0000256" key="2">
    <source>
        <dbReference type="ARBA" id="ARBA00022643"/>
    </source>
</evidence>
<feature type="binding site" evidence="6">
    <location>
        <position position="162"/>
    </location>
    <ligand>
        <name>FMN</name>
        <dbReference type="ChEBI" id="CHEBI:58210"/>
    </ligand>
</feature>
<keyword evidence="2 6" id="KW-0288">FMN</keyword>
<feature type="region of interest" description="Disordered" evidence="7">
    <location>
        <begin position="441"/>
        <end position="463"/>
    </location>
</feature>
<protein>
    <submittedName>
        <fullName evidence="9">LLM class flavin-dependent oxidoreductase</fullName>
    </submittedName>
</protein>
<dbReference type="GO" id="GO:0016705">
    <property type="term" value="F:oxidoreductase activity, acting on paired donors, with incorporation or reduction of molecular oxygen"/>
    <property type="evidence" value="ECO:0007669"/>
    <property type="project" value="InterPro"/>
</dbReference>
<dbReference type="CDD" id="cd01095">
    <property type="entry name" value="Nitrilotriacetate_monoxgenase"/>
    <property type="match status" value="1"/>
</dbReference>
<evidence type="ECO:0000256" key="6">
    <source>
        <dbReference type="PIRSR" id="PIRSR000337-1"/>
    </source>
</evidence>
<feature type="binding site" evidence="6">
    <location>
        <position position="233"/>
    </location>
    <ligand>
        <name>FMN</name>
        <dbReference type="ChEBI" id="CHEBI:58210"/>
    </ligand>
</feature>
<keyword evidence="3" id="KW-0560">Oxidoreductase</keyword>
<feature type="binding site" evidence="6">
    <location>
        <position position="234"/>
    </location>
    <ligand>
        <name>FMN</name>
        <dbReference type="ChEBI" id="CHEBI:58210"/>
    </ligand>
</feature>
<feature type="binding site" evidence="6">
    <location>
        <position position="109"/>
    </location>
    <ligand>
        <name>FMN</name>
        <dbReference type="ChEBI" id="CHEBI:58210"/>
    </ligand>
</feature>
<evidence type="ECO:0000256" key="4">
    <source>
        <dbReference type="ARBA" id="ARBA00023033"/>
    </source>
</evidence>
<gene>
    <name evidence="9" type="ORF">ASILVAE211_05375</name>
</gene>
<dbReference type="InterPro" id="IPR051260">
    <property type="entry name" value="Diverse_substr_monoxygenases"/>
</dbReference>
<comment type="similarity">
    <text evidence="5">Belongs to the NtaA/SnaA/DszA monooxygenase family.</text>
</comment>
<dbReference type="SUPFAM" id="SSF51679">
    <property type="entry name" value="Bacterial luciferase-like"/>
    <property type="match status" value="1"/>
</dbReference>
<dbReference type="PIRSF" id="PIRSF000337">
    <property type="entry name" value="NTA_MOA"/>
    <property type="match status" value="1"/>
</dbReference>
<feature type="binding site" evidence="6">
    <location>
        <position position="158"/>
    </location>
    <ligand>
        <name>FMN</name>
        <dbReference type="ChEBI" id="CHEBI:58210"/>
    </ligand>
</feature>
<evidence type="ECO:0000256" key="5">
    <source>
        <dbReference type="ARBA" id="ARBA00033748"/>
    </source>
</evidence>
<dbReference type="RefSeq" id="WP_227320276.1">
    <property type="nucleotide sequence ID" value="NZ_JAESVB010000002.1"/>
</dbReference>
<evidence type="ECO:0000313" key="9">
    <source>
        <dbReference type="EMBL" id="MCB8874609.1"/>
    </source>
</evidence>
<keyword evidence="4" id="KW-0503">Monooxygenase</keyword>
<dbReference type="NCBIfam" id="TIGR03860">
    <property type="entry name" value="FMN_nitrolo"/>
    <property type="match status" value="1"/>
</dbReference>
<dbReference type="InterPro" id="IPR036661">
    <property type="entry name" value="Luciferase-like_sf"/>
</dbReference>
<evidence type="ECO:0000313" key="10">
    <source>
        <dbReference type="Proteomes" id="UP000708298"/>
    </source>
</evidence>
<accession>A0A963YPG2</accession>
<keyword evidence="10" id="KW-1185">Reference proteome</keyword>
<sequence length="463" mass="51248">MSARRDGRQIHFMLLEMGAISHNNYGLWRHPDNQRRNFGDLAFWIEQARQLERGMFDAIFFADTLGISAGFGGAPDVALREGMHVPIHDPLTLIPAMAAVTKHLGFAATSSTTYEHPFSFARRMSSLDMLSGGRVGWNIVTSYLPGAAANFGIEPMPHETRYDRAQEYAEVAFKLWEQSWDEDAVRLDKEASMVSDPAKVHAINHEGTHFKVAGPHLMCPTPQRTPVIFQAGSSDRGREFAAKHAEGIFIGGYTEDILLSHVQDIRRIAAAAGRGHDEVRLFAEGNVVCAATDAEAEAKLADYMKLASADGYLAHRFGSGMDLSRYGHHEKIEDIVAAGGPGADHMARYPFPAGWTVGDIIEDAARLDRKRLFVCGGPEKCADEIERWSDTFDLDGFLMRGFLAPGTARDFADFVVPELQRRGRYRTQYEGTTLRENLFGAGHKRLPDSHPGAAYRRAPQGAE</sequence>